<gene>
    <name evidence="1" type="ORF">CY34DRAFT_300063</name>
</gene>
<dbReference type="Proteomes" id="UP000054485">
    <property type="component" value="Unassembled WGS sequence"/>
</dbReference>
<keyword evidence="2" id="KW-1185">Reference proteome</keyword>
<dbReference type="HOGENOM" id="CLU_178722_0_0_1"/>
<name>A0A0D0B7V1_9AGAM</name>
<evidence type="ECO:0000313" key="1">
    <source>
        <dbReference type="EMBL" id="KIK39873.1"/>
    </source>
</evidence>
<sequence length="103" mass="11351">MAVVTLVYGHHSTGNAINTTRLWCFELASKLQISYLLCSDHLSLSHMTALIEAKSPLNNLANSIEGIGTNISKIKPIFTPRTYLAYSNTAYTAICRIFVTSSR</sequence>
<accession>A0A0D0B7V1</accession>
<reference evidence="1 2" key="1">
    <citation type="submission" date="2014-04" db="EMBL/GenBank/DDBJ databases">
        <authorList>
            <consortium name="DOE Joint Genome Institute"/>
            <person name="Kuo A."/>
            <person name="Ruytinx J."/>
            <person name="Rineau F."/>
            <person name="Colpaert J."/>
            <person name="Kohler A."/>
            <person name="Nagy L.G."/>
            <person name="Floudas D."/>
            <person name="Copeland A."/>
            <person name="Barry K.W."/>
            <person name="Cichocki N."/>
            <person name="Veneault-Fourrey C."/>
            <person name="LaButti K."/>
            <person name="Lindquist E.A."/>
            <person name="Lipzen A."/>
            <person name="Lundell T."/>
            <person name="Morin E."/>
            <person name="Murat C."/>
            <person name="Sun H."/>
            <person name="Tunlid A."/>
            <person name="Henrissat B."/>
            <person name="Grigoriev I.V."/>
            <person name="Hibbett D.S."/>
            <person name="Martin F."/>
            <person name="Nordberg H.P."/>
            <person name="Cantor M.N."/>
            <person name="Hua S.X."/>
        </authorList>
    </citation>
    <scope>NUCLEOTIDE SEQUENCE [LARGE SCALE GENOMIC DNA]</scope>
    <source>
        <strain evidence="1 2">UH-Slu-Lm8-n1</strain>
    </source>
</reference>
<reference evidence="2" key="2">
    <citation type="submission" date="2015-01" db="EMBL/GenBank/DDBJ databases">
        <title>Evolutionary Origins and Diversification of the Mycorrhizal Mutualists.</title>
        <authorList>
            <consortium name="DOE Joint Genome Institute"/>
            <consortium name="Mycorrhizal Genomics Consortium"/>
            <person name="Kohler A."/>
            <person name="Kuo A."/>
            <person name="Nagy L.G."/>
            <person name="Floudas D."/>
            <person name="Copeland A."/>
            <person name="Barry K.W."/>
            <person name="Cichocki N."/>
            <person name="Veneault-Fourrey C."/>
            <person name="LaButti K."/>
            <person name="Lindquist E.A."/>
            <person name="Lipzen A."/>
            <person name="Lundell T."/>
            <person name="Morin E."/>
            <person name="Murat C."/>
            <person name="Riley R."/>
            <person name="Ohm R."/>
            <person name="Sun H."/>
            <person name="Tunlid A."/>
            <person name="Henrissat B."/>
            <person name="Grigoriev I.V."/>
            <person name="Hibbett D.S."/>
            <person name="Martin F."/>
        </authorList>
    </citation>
    <scope>NUCLEOTIDE SEQUENCE [LARGE SCALE GENOMIC DNA]</scope>
    <source>
        <strain evidence="2">UH-Slu-Lm8-n1</strain>
    </source>
</reference>
<dbReference type="AlphaFoldDB" id="A0A0D0B7V1"/>
<protein>
    <submittedName>
        <fullName evidence="1">Uncharacterized protein</fullName>
    </submittedName>
</protein>
<evidence type="ECO:0000313" key="2">
    <source>
        <dbReference type="Proteomes" id="UP000054485"/>
    </source>
</evidence>
<dbReference type="EMBL" id="KN835325">
    <property type="protein sequence ID" value="KIK39873.1"/>
    <property type="molecule type" value="Genomic_DNA"/>
</dbReference>
<organism evidence="1 2">
    <name type="scientific">Suillus luteus UH-Slu-Lm8-n1</name>
    <dbReference type="NCBI Taxonomy" id="930992"/>
    <lineage>
        <taxon>Eukaryota</taxon>
        <taxon>Fungi</taxon>
        <taxon>Dikarya</taxon>
        <taxon>Basidiomycota</taxon>
        <taxon>Agaricomycotina</taxon>
        <taxon>Agaricomycetes</taxon>
        <taxon>Agaricomycetidae</taxon>
        <taxon>Boletales</taxon>
        <taxon>Suillineae</taxon>
        <taxon>Suillaceae</taxon>
        <taxon>Suillus</taxon>
    </lineage>
</organism>
<proteinExistence type="predicted"/>
<dbReference type="InParanoid" id="A0A0D0B7V1"/>